<dbReference type="InterPro" id="IPR055356">
    <property type="entry name" value="ZP-N"/>
</dbReference>
<dbReference type="InParanoid" id="W5M9C5"/>
<accession>W5M9C5</accession>
<dbReference type="InterPro" id="IPR048290">
    <property type="entry name" value="ZP_chr"/>
</dbReference>
<sequence>MRIAVLKSSVRGIHESHLRLNDPSCTLTSNGTHVVAIMSLHSCGTQLEEDHKFLIFKNEITSFDNLNDIITRKHLVEIGFSCSYPKTGNVSFEFKARRIPYVFTESGFGRFTYQFEFFSSNLYNRMIDSRSYPVTAELRDMLYMDIVATSSLPNTQLFVESCRATPRDDPNDPVFYDIIRNGCLLDNTLQVFPSNRTEYRFGMEAFAFIGQYEEVYISCMVILCQAGNPYTRCAQGCTNGTSIYDGHHLQKRDLVSQTARHYISQGPVRLARSSGSAVSQVNLSPNIVFVAGTLLAAIGLLCGVVIYKAKISKVQYKALPTADL</sequence>
<dbReference type="Ensembl" id="ENSLOCT00000004992.1">
    <property type="protein sequence ID" value="ENSLOCP00000004984.1"/>
    <property type="gene ID" value="ENSLOCG00000004173.1"/>
</dbReference>
<dbReference type="Gene3D" id="2.60.40.4100">
    <property type="entry name" value="Zona pellucida, ZP-C domain"/>
    <property type="match status" value="1"/>
</dbReference>
<dbReference type="Proteomes" id="UP000018468">
    <property type="component" value="Linkage group LG27"/>
</dbReference>
<keyword evidence="7" id="KW-1185">Reference proteome</keyword>
<dbReference type="OMA" id="KSCKPDC"/>
<evidence type="ECO:0000313" key="6">
    <source>
        <dbReference type="Ensembl" id="ENSLOCP00000004984.1"/>
    </source>
</evidence>
<evidence type="ECO:0000256" key="3">
    <source>
        <dbReference type="ARBA" id="ARBA00023180"/>
    </source>
</evidence>
<keyword evidence="4" id="KW-0812">Transmembrane</keyword>
<proteinExistence type="predicted"/>
<dbReference type="AlphaFoldDB" id="W5M9C5"/>
<dbReference type="PRINTS" id="PR00023">
    <property type="entry name" value="ZPELLUCIDA"/>
</dbReference>
<dbReference type="InterPro" id="IPR055355">
    <property type="entry name" value="ZP-C"/>
</dbReference>
<dbReference type="Bgee" id="ENSLOCG00000004173">
    <property type="expression patterns" value="Expressed in pharyngeal gill and 1 other cell type or tissue"/>
</dbReference>
<reference evidence="6" key="3">
    <citation type="submission" date="2025-09" db="UniProtKB">
        <authorList>
            <consortium name="Ensembl"/>
        </authorList>
    </citation>
    <scope>IDENTIFICATION</scope>
</reference>
<keyword evidence="4" id="KW-0472">Membrane</keyword>
<dbReference type="PANTHER" id="PTHR14002:SF59">
    <property type="entry name" value="CUB AND ZONA PELLUCIDA-LIKE DOMAIN-CONTAINING PROTEIN 1-RELATED"/>
    <property type="match status" value="1"/>
</dbReference>
<evidence type="ECO:0000256" key="4">
    <source>
        <dbReference type="SAM" id="Phobius"/>
    </source>
</evidence>
<dbReference type="InterPro" id="IPR001507">
    <property type="entry name" value="ZP_dom"/>
</dbReference>
<keyword evidence="4" id="KW-1133">Transmembrane helix</keyword>
<dbReference type="eggNOG" id="ENOG502QW8I">
    <property type="taxonomic scope" value="Eukaryota"/>
</dbReference>
<keyword evidence="2" id="KW-1015">Disulfide bond</keyword>
<dbReference type="Gene3D" id="2.60.40.3210">
    <property type="entry name" value="Zona pellucida, ZP-N domain"/>
    <property type="match status" value="1"/>
</dbReference>
<evidence type="ECO:0000313" key="7">
    <source>
        <dbReference type="Proteomes" id="UP000018468"/>
    </source>
</evidence>
<evidence type="ECO:0000256" key="1">
    <source>
        <dbReference type="ARBA" id="ARBA00022729"/>
    </source>
</evidence>
<dbReference type="Pfam" id="PF00100">
    <property type="entry name" value="Zona_pellucida"/>
    <property type="match status" value="1"/>
</dbReference>
<dbReference type="PANTHER" id="PTHR14002">
    <property type="entry name" value="ENDOGLIN/TGF-BETA RECEPTOR TYPE III"/>
    <property type="match status" value="1"/>
</dbReference>
<dbReference type="HOGENOM" id="CLU_037129_0_0_1"/>
<reference evidence="7" key="1">
    <citation type="submission" date="2011-12" db="EMBL/GenBank/DDBJ databases">
        <title>The Draft Genome of Lepisosteus oculatus.</title>
        <authorList>
            <consortium name="The Broad Institute Genome Assembly &amp; Analysis Group"/>
            <consortium name="Computational R&amp;D Group"/>
            <consortium name="and Sequencing Platform"/>
            <person name="Di Palma F."/>
            <person name="Alfoldi J."/>
            <person name="Johnson J."/>
            <person name="Berlin A."/>
            <person name="Gnerre S."/>
            <person name="Jaffe D."/>
            <person name="MacCallum I."/>
            <person name="Young S."/>
            <person name="Walker B.J."/>
            <person name="Lander E.S."/>
            <person name="Lindblad-Toh K."/>
        </authorList>
    </citation>
    <scope>NUCLEOTIDE SEQUENCE [LARGE SCALE GENOMIC DNA]</scope>
</reference>
<dbReference type="FunFam" id="2.60.40.4100:FF:000017">
    <property type="entry name" value="Uncharacterized protein"/>
    <property type="match status" value="1"/>
</dbReference>
<dbReference type="SMART" id="SM00241">
    <property type="entry name" value="ZP"/>
    <property type="match status" value="1"/>
</dbReference>
<feature type="domain" description="ZP" evidence="5">
    <location>
        <begin position="1"/>
        <end position="240"/>
    </location>
</feature>
<dbReference type="EMBL" id="AHAT01008211">
    <property type="status" value="NOT_ANNOTATED_CDS"/>
    <property type="molecule type" value="Genomic_DNA"/>
</dbReference>
<dbReference type="STRING" id="7918.ENSLOCP00000004984"/>
<organism evidence="6 7">
    <name type="scientific">Lepisosteus oculatus</name>
    <name type="common">Spotted gar</name>
    <dbReference type="NCBI Taxonomy" id="7918"/>
    <lineage>
        <taxon>Eukaryota</taxon>
        <taxon>Metazoa</taxon>
        <taxon>Chordata</taxon>
        <taxon>Craniata</taxon>
        <taxon>Vertebrata</taxon>
        <taxon>Euteleostomi</taxon>
        <taxon>Actinopterygii</taxon>
        <taxon>Neopterygii</taxon>
        <taxon>Holostei</taxon>
        <taxon>Semionotiformes</taxon>
        <taxon>Lepisosteidae</taxon>
        <taxon>Lepisosteus</taxon>
    </lineage>
</organism>
<protein>
    <recommendedName>
        <fullName evidence="5">ZP domain-containing protein</fullName>
    </recommendedName>
</protein>
<evidence type="ECO:0000256" key="2">
    <source>
        <dbReference type="ARBA" id="ARBA00023157"/>
    </source>
</evidence>
<keyword evidence="1" id="KW-0732">Signal</keyword>
<dbReference type="InterPro" id="IPR042235">
    <property type="entry name" value="ZP-C_dom"/>
</dbReference>
<reference evidence="6" key="2">
    <citation type="submission" date="2025-08" db="UniProtKB">
        <authorList>
            <consortium name="Ensembl"/>
        </authorList>
    </citation>
    <scope>IDENTIFICATION</scope>
</reference>
<evidence type="ECO:0000259" key="5">
    <source>
        <dbReference type="PROSITE" id="PS51034"/>
    </source>
</evidence>
<name>W5M9C5_LEPOC</name>
<feature type="transmembrane region" description="Helical" evidence="4">
    <location>
        <begin position="287"/>
        <end position="307"/>
    </location>
</feature>
<keyword evidence="3" id="KW-0325">Glycoprotein</keyword>
<dbReference type="PROSITE" id="PS51034">
    <property type="entry name" value="ZP_2"/>
    <property type="match status" value="1"/>
</dbReference>
<dbReference type="GeneTree" id="ENSGT00940000163723"/>
<dbReference type="Pfam" id="PF23344">
    <property type="entry name" value="ZP-N"/>
    <property type="match status" value="1"/>
</dbReference>